<dbReference type="GO" id="GO:0015562">
    <property type="term" value="F:efflux transmembrane transporter activity"/>
    <property type="evidence" value="ECO:0007669"/>
    <property type="project" value="InterPro"/>
</dbReference>
<dbReference type="Gene3D" id="1.20.1600.10">
    <property type="entry name" value="Outer membrane efflux proteins (OEP)"/>
    <property type="match status" value="1"/>
</dbReference>
<feature type="signal peptide" evidence="7">
    <location>
        <begin position="1"/>
        <end position="27"/>
    </location>
</feature>
<comment type="subcellular location">
    <subcellularLocation>
        <location evidence="1">Cell outer membrane</location>
    </subcellularLocation>
</comment>
<evidence type="ECO:0000256" key="1">
    <source>
        <dbReference type="ARBA" id="ARBA00004442"/>
    </source>
</evidence>
<evidence type="ECO:0000256" key="5">
    <source>
        <dbReference type="ARBA" id="ARBA00023237"/>
    </source>
</evidence>
<keyword evidence="6" id="KW-0175">Coiled coil</keyword>
<dbReference type="GO" id="GO:1990281">
    <property type="term" value="C:efflux pump complex"/>
    <property type="evidence" value="ECO:0007669"/>
    <property type="project" value="TreeGrafter"/>
</dbReference>
<keyword evidence="7" id="KW-0732">Signal</keyword>
<dbReference type="GO" id="GO:0009279">
    <property type="term" value="C:cell outer membrane"/>
    <property type="evidence" value="ECO:0007669"/>
    <property type="project" value="UniProtKB-SubCell"/>
</dbReference>
<dbReference type="GO" id="GO:0015288">
    <property type="term" value="F:porin activity"/>
    <property type="evidence" value="ECO:0007669"/>
    <property type="project" value="TreeGrafter"/>
</dbReference>
<dbReference type="PANTHER" id="PTHR30026:SF20">
    <property type="entry name" value="OUTER MEMBRANE PROTEIN TOLC"/>
    <property type="match status" value="1"/>
</dbReference>
<name>A0A917IW08_9BACT</name>
<dbReference type="SUPFAM" id="SSF56954">
    <property type="entry name" value="Outer membrane efflux proteins (OEP)"/>
    <property type="match status" value="1"/>
</dbReference>
<accession>A0A917IW08</accession>
<feature type="coiled-coil region" evidence="6">
    <location>
        <begin position="164"/>
        <end position="229"/>
    </location>
</feature>
<dbReference type="RefSeq" id="WP_188951761.1">
    <property type="nucleotide sequence ID" value="NZ_BMIB01000002.1"/>
</dbReference>
<evidence type="ECO:0000256" key="2">
    <source>
        <dbReference type="ARBA" id="ARBA00022452"/>
    </source>
</evidence>
<evidence type="ECO:0000313" key="9">
    <source>
        <dbReference type="Proteomes" id="UP000627292"/>
    </source>
</evidence>
<protein>
    <submittedName>
        <fullName evidence="8">Cation transporter</fullName>
    </submittedName>
</protein>
<evidence type="ECO:0000256" key="6">
    <source>
        <dbReference type="SAM" id="Coils"/>
    </source>
</evidence>
<dbReference type="AlphaFoldDB" id="A0A917IW08"/>
<reference evidence="8" key="1">
    <citation type="journal article" date="2014" name="Int. J. Syst. Evol. Microbiol.">
        <title>Complete genome sequence of Corynebacterium casei LMG S-19264T (=DSM 44701T), isolated from a smear-ripened cheese.</title>
        <authorList>
            <consortium name="US DOE Joint Genome Institute (JGI-PGF)"/>
            <person name="Walter F."/>
            <person name="Albersmeier A."/>
            <person name="Kalinowski J."/>
            <person name="Ruckert C."/>
        </authorList>
    </citation>
    <scope>NUCLEOTIDE SEQUENCE</scope>
    <source>
        <strain evidence="8">CGMCC 1.15290</strain>
    </source>
</reference>
<gene>
    <name evidence="8" type="ORF">GCM10011379_18650</name>
</gene>
<sequence>MNKKFTPLFAGLALLFCGLLHSPHAAAQQGVAPDTLRYTLAEAEKRFIDSNLQLLAAHYNMDAQKALIQQAKLWNNPVLTTDQVIAANGLWLPYNKRLDDGTSMGQYAVQLEQLIYTARKRGKQIDMAVTNSKVSEWQLQNLLRNLRYQLHASYYTVARLLAGKAIYQNQLAQLSKLADGMKAQLQLGNIAQKDYLRIQALVITLQQDMTDLEKDMADAQADMRTLLQVKDGSFVKPAESNQLFSGVTPSLPDNVEALINTAQQHNPYYQLQQTQTLLQQQNLAYQKALRVPDVTVQTNFDKNSNVAYNYWGVGISVPLPLFNRNQGNIKNAEYSIKQQQAITQDAAMELQNNIRNAWHKLNLAIQQNSGTQQQFYSSYMQMQQNMLNSYAQKQVSLPEFIDFFTDFTAVQQRLIQQQINLAMAREDLNYAVGTDVVQ</sequence>
<proteinExistence type="predicted"/>
<dbReference type="PANTHER" id="PTHR30026">
    <property type="entry name" value="OUTER MEMBRANE PROTEIN TOLC"/>
    <property type="match status" value="1"/>
</dbReference>
<dbReference type="EMBL" id="BMIB01000002">
    <property type="protein sequence ID" value="GGH65475.1"/>
    <property type="molecule type" value="Genomic_DNA"/>
</dbReference>
<feature type="chain" id="PRO_5037778616" evidence="7">
    <location>
        <begin position="28"/>
        <end position="438"/>
    </location>
</feature>
<comment type="caution">
    <text evidence="8">The sequence shown here is derived from an EMBL/GenBank/DDBJ whole genome shotgun (WGS) entry which is preliminary data.</text>
</comment>
<dbReference type="InterPro" id="IPR051906">
    <property type="entry name" value="TolC-like"/>
</dbReference>
<organism evidence="8 9">
    <name type="scientific">Filimonas zeae</name>
    <dbReference type="NCBI Taxonomy" id="1737353"/>
    <lineage>
        <taxon>Bacteria</taxon>
        <taxon>Pseudomonadati</taxon>
        <taxon>Bacteroidota</taxon>
        <taxon>Chitinophagia</taxon>
        <taxon>Chitinophagales</taxon>
        <taxon>Chitinophagaceae</taxon>
        <taxon>Filimonas</taxon>
    </lineage>
</organism>
<evidence type="ECO:0000313" key="8">
    <source>
        <dbReference type="EMBL" id="GGH65475.1"/>
    </source>
</evidence>
<dbReference type="Proteomes" id="UP000627292">
    <property type="component" value="Unassembled WGS sequence"/>
</dbReference>
<evidence type="ECO:0000256" key="7">
    <source>
        <dbReference type="SAM" id="SignalP"/>
    </source>
</evidence>
<keyword evidence="3" id="KW-0812">Transmembrane</keyword>
<evidence type="ECO:0000256" key="3">
    <source>
        <dbReference type="ARBA" id="ARBA00022692"/>
    </source>
</evidence>
<keyword evidence="9" id="KW-1185">Reference proteome</keyword>
<reference evidence="8" key="2">
    <citation type="submission" date="2020-09" db="EMBL/GenBank/DDBJ databases">
        <authorList>
            <person name="Sun Q."/>
            <person name="Zhou Y."/>
        </authorList>
    </citation>
    <scope>NUCLEOTIDE SEQUENCE</scope>
    <source>
        <strain evidence="8">CGMCC 1.15290</strain>
    </source>
</reference>
<evidence type="ECO:0000256" key="4">
    <source>
        <dbReference type="ARBA" id="ARBA00023136"/>
    </source>
</evidence>
<keyword evidence="4" id="KW-0472">Membrane</keyword>
<keyword evidence="5" id="KW-0998">Cell outer membrane</keyword>
<keyword evidence="2" id="KW-1134">Transmembrane beta strand</keyword>